<dbReference type="WormBase" id="T24A6.1b">
    <property type="protein sequence ID" value="CE51538"/>
    <property type="gene ID" value="WBGene00020744"/>
</dbReference>
<reference evidence="1 2" key="1">
    <citation type="journal article" date="1998" name="Science">
        <title>Genome sequence of the nematode C. elegans: a platform for investigating biology.</title>
        <authorList>
            <consortium name="The C. elegans sequencing consortium"/>
            <person name="Sulson J.E."/>
            <person name="Waterston R."/>
        </authorList>
    </citation>
    <scope>NUCLEOTIDE SEQUENCE [LARGE SCALE GENOMIC DNA]</scope>
    <source>
        <strain evidence="1 2">Bristol N2</strain>
    </source>
</reference>
<organism evidence="1 2">
    <name type="scientific">Caenorhabditis elegans</name>
    <dbReference type="NCBI Taxonomy" id="6239"/>
    <lineage>
        <taxon>Eukaryota</taxon>
        <taxon>Metazoa</taxon>
        <taxon>Ecdysozoa</taxon>
        <taxon>Nematoda</taxon>
        <taxon>Chromadorea</taxon>
        <taxon>Rhabditida</taxon>
        <taxon>Rhabditina</taxon>
        <taxon>Rhabditomorpha</taxon>
        <taxon>Rhabditoidea</taxon>
        <taxon>Rhabditidae</taxon>
        <taxon>Peloderinae</taxon>
        <taxon>Caenorhabditis</taxon>
    </lineage>
</organism>
<dbReference type="AlphaFoldDB" id="A0A131MBT5"/>
<dbReference type="EMBL" id="BX284605">
    <property type="protein sequence ID" value="CZR14587.1"/>
    <property type="molecule type" value="Genomic_DNA"/>
</dbReference>
<dbReference type="ExpressionAtlas" id="A0A131MBT5">
    <property type="expression patterns" value="baseline and differential"/>
</dbReference>
<accession>A0A131MBT5</accession>
<dbReference type="AGR" id="WB:WBGene00020744"/>
<proteinExistence type="predicted"/>
<gene>
    <name evidence="1" type="ORF">CELE_T24A6.1</name>
    <name evidence="1 3" type="ORF">T24A6.1</name>
</gene>
<sequence length="26" mass="3028">MRNDVKLLELSPIDAHFLRYRPSDAA</sequence>
<dbReference type="OrthoDB" id="5590282at2759"/>
<dbReference type="eggNOG" id="KOG0654">
    <property type="taxonomic scope" value="Eukaryota"/>
</dbReference>
<dbReference type="Bgee" id="WBGene00020744">
    <property type="expression patterns" value="Expressed in adult organism and 3 other cell types or tissues"/>
</dbReference>
<evidence type="ECO:0000313" key="3">
    <source>
        <dbReference type="WormBase" id="T24A6.1b"/>
    </source>
</evidence>
<dbReference type="GeneID" id="188821"/>
<protein>
    <submittedName>
        <fullName evidence="1">GNAT family N-acetyltransferase</fullName>
    </submittedName>
</protein>
<dbReference type="CTD" id="188821"/>
<evidence type="ECO:0000313" key="1">
    <source>
        <dbReference type="EMBL" id="CZR14587.1"/>
    </source>
</evidence>
<dbReference type="Proteomes" id="UP000001940">
    <property type="component" value="Chromosome V"/>
</dbReference>
<keyword evidence="2" id="KW-1185">Reference proteome</keyword>
<dbReference type="RefSeq" id="NP_001309662.1">
    <property type="nucleotide sequence ID" value="NM_001322535.1"/>
</dbReference>
<evidence type="ECO:0000313" key="2">
    <source>
        <dbReference type="Proteomes" id="UP000001940"/>
    </source>
</evidence>
<name>A0A131MBT5_CAEEL</name>